<dbReference type="AlphaFoldDB" id="A0AAD6ZME1"/>
<name>A0AAD6ZME1_9AGAR</name>
<dbReference type="EMBL" id="JARIHO010000038">
    <property type="protein sequence ID" value="KAJ7328768.1"/>
    <property type="molecule type" value="Genomic_DNA"/>
</dbReference>
<feature type="region of interest" description="Disordered" evidence="1">
    <location>
        <begin position="173"/>
        <end position="214"/>
    </location>
</feature>
<reference evidence="2" key="1">
    <citation type="submission" date="2023-03" db="EMBL/GenBank/DDBJ databases">
        <title>Massive genome expansion in bonnet fungi (Mycena s.s.) driven by repeated elements and novel gene families across ecological guilds.</title>
        <authorList>
            <consortium name="Lawrence Berkeley National Laboratory"/>
            <person name="Harder C.B."/>
            <person name="Miyauchi S."/>
            <person name="Viragh M."/>
            <person name="Kuo A."/>
            <person name="Thoen E."/>
            <person name="Andreopoulos B."/>
            <person name="Lu D."/>
            <person name="Skrede I."/>
            <person name="Drula E."/>
            <person name="Henrissat B."/>
            <person name="Morin E."/>
            <person name="Kohler A."/>
            <person name="Barry K."/>
            <person name="LaButti K."/>
            <person name="Morin E."/>
            <person name="Salamov A."/>
            <person name="Lipzen A."/>
            <person name="Mereny Z."/>
            <person name="Hegedus B."/>
            <person name="Baldrian P."/>
            <person name="Stursova M."/>
            <person name="Weitz H."/>
            <person name="Taylor A."/>
            <person name="Grigoriev I.V."/>
            <person name="Nagy L.G."/>
            <person name="Martin F."/>
            <person name="Kauserud H."/>
        </authorList>
    </citation>
    <scope>NUCLEOTIDE SEQUENCE</scope>
    <source>
        <strain evidence="2">CBHHK002</strain>
    </source>
</reference>
<gene>
    <name evidence="2" type="ORF">DFH08DRAFT_1084310</name>
</gene>
<proteinExistence type="predicted"/>
<sequence>MWDWRRGECLSLERYHNAFTHHGIESYPRIRCKQSRLFTSELKAIQEFVLDIYLNWMPSTGAELYTVYGHPGLNTTNVICAREAAMGENVISIVSSPGNDGTACSVFQWDITQAGIHTDPQLETIARLYMVCTPPGAAADGPYCWTAKPGENLTLQPVDDGPEQKLAFVFQPVLPGPDPTQDAQRLVEANQKGLDEIDNNDPSAAMDASSGGGP</sequence>
<keyword evidence="3" id="KW-1185">Reference proteome</keyword>
<accession>A0AAD6ZME1</accession>
<evidence type="ECO:0000256" key="1">
    <source>
        <dbReference type="SAM" id="MobiDB-lite"/>
    </source>
</evidence>
<evidence type="ECO:0000313" key="2">
    <source>
        <dbReference type="EMBL" id="KAJ7328768.1"/>
    </source>
</evidence>
<comment type="caution">
    <text evidence="2">The sequence shown here is derived from an EMBL/GenBank/DDBJ whole genome shotgun (WGS) entry which is preliminary data.</text>
</comment>
<evidence type="ECO:0000313" key="3">
    <source>
        <dbReference type="Proteomes" id="UP001218218"/>
    </source>
</evidence>
<dbReference type="Proteomes" id="UP001218218">
    <property type="component" value="Unassembled WGS sequence"/>
</dbReference>
<protein>
    <submittedName>
        <fullName evidence="2">Uncharacterized protein</fullName>
    </submittedName>
</protein>
<organism evidence="2 3">
    <name type="scientific">Mycena albidolilacea</name>
    <dbReference type="NCBI Taxonomy" id="1033008"/>
    <lineage>
        <taxon>Eukaryota</taxon>
        <taxon>Fungi</taxon>
        <taxon>Dikarya</taxon>
        <taxon>Basidiomycota</taxon>
        <taxon>Agaricomycotina</taxon>
        <taxon>Agaricomycetes</taxon>
        <taxon>Agaricomycetidae</taxon>
        <taxon>Agaricales</taxon>
        <taxon>Marasmiineae</taxon>
        <taxon>Mycenaceae</taxon>
        <taxon>Mycena</taxon>
    </lineage>
</organism>